<name>A0A401ZBD3_9CHLR</name>
<dbReference type="InterPro" id="IPR050595">
    <property type="entry name" value="Bact_response_regulator"/>
</dbReference>
<protein>
    <recommendedName>
        <fullName evidence="3">Response regulatory domain-containing protein</fullName>
    </recommendedName>
</protein>
<comment type="caution">
    <text evidence="4">The sequence shown here is derived from an EMBL/GenBank/DDBJ whole genome shotgun (WGS) entry which is preliminary data.</text>
</comment>
<dbReference type="InterPro" id="IPR001789">
    <property type="entry name" value="Sig_transdc_resp-reg_receiver"/>
</dbReference>
<gene>
    <name evidence="4" type="ORF">KDAU_14810</name>
</gene>
<evidence type="ECO:0000313" key="4">
    <source>
        <dbReference type="EMBL" id="GCE04152.1"/>
    </source>
</evidence>
<evidence type="ECO:0000256" key="1">
    <source>
        <dbReference type="ARBA" id="ARBA00022553"/>
    </source>
</evidence>
<dbReference type="SMART" id="SM00448">
    <property type="entry name" value="REC"/>
    <property type="match status" value="1"/>
</dbReference>
<evidence type="ECO:0000259" key="3">
    <source>
        <dbReference type="PROSITE" id="PS50110"/>
    </source>
</evidence>
<proteinExistence type="predicted"/>
<sequence length="129" mass="14869">MVINDTEAILDLFRVLLEEEGFEVFLSSYPMQKTQEIEHIQPDLIILDFIYGSQKSGWQMLQMLKMYRPTSHIPIIICTTAIDEVQEQEGYLSAQGVKVVYKPFDIDSLLLTIKQVFKTSSSALHNRDI</sequence>
<feature type="domain" description="Response regulatory" evidence="3">
    <location>
        <begin position="1"/>
        <end position="117"/>
    </location>
</feature>
<dbReference type="PANTHER" id="PTHR44591:SF3">
    <property type="entry name" value="RESPONSE REGULATORY DOMAIN-CONTAINING PROTEIN"/>
    <property type="match status" value="1"/>
</dbReference>
<dbReference type="Gene3D" id="3.40.50.2300">
    <property type="match status" value="1"/>
</dbReference>
<keyword evidence="5" id="KW-1185">Reference proteome</keyword>
<dbReference type="SUPFAM" id="SSF52172">
    <property type="entry name" value="CheY-like"/>
    <property type="match status" value="1"/>
</dbReference>
<reference evidence="5" key="1">
    <citation type="submission" date="2018-12" db="EMBL/GenBank/DDBJ databases">
        <title>Tengunoibacter tsumagoiensis gen. nov., sp. nov., Dictyobacter kobayashii sp. nov., D. alpinus sp. nov., and D. joshuensis sp. nov. and description of Dictyobacteraceae fam. nov. within the order Ktedonobacterales isolated from Tengu-no-mugimeshi.</title>
        <authorList>
            <person name="Wang C.M."/>
            <person name="Zheng Y."/>
            <person name="Sakai Y."/>
            <person name="Toyoda A."/>
            <person name="Minakuchi Y."/>
            <person name="Abe K."/>
            <person name="Yokota A."/>
            <person name="Yabe S."/>
        </authorList>
    </citation>
    <scope>NUCLEOTIDE SEQUENCE [LARGE SCALE GENOMIC DNA]</scope>
    <source>
        <strain evidence="5">S-27</strain>
    </source>
</reference>
<dbReference type="EMBL" id="BIFQ01000001">
    <property type="protein sequence ID" value="GCE04152.1"/>
    <property type="molecule type" value="Genomic_DNA"/>
</dbReference>
<dbReference type="PANTHER" id="PTHR44591">
    <property type="entry name" value="STRESS RESPONSE REGULATOR PROTEIN 1"/>
    <property type="match status" value="1"/>
</dbReference>
<dbReference type="InterPro" id="IPR011006">
    <property type="entry name" value="CheY-like_superfamily"/>
</dbReference>
<dbReference type="PROSITE" id="PS50110">
    <property type="entry name" value="RESPONSE_REGULATORY"/>
    <property type="match status" value="1"/>
</dbReference>
<keyword evidence="1 2" id="KW-0597">Phosphoprotein</keyword>
<evidence type="ECO:0000256" key="2">
    <source>
        <dbReference type="PROSITE-ProRule" id="PRU00169"/>
    </source>
</evidence>
<dbReference type="GO" id="GO:0000160">
    <property type="term" value="P:phosphorelay signal transduction system"/>
    <property type="evidence" value="ECO:0007669"/>
    <property type="project" value="InterPro"/>
</dbReference>
<accession>A0A401ZBD3</accession>
<dbReference type="AlphaFoldDB" id="A0A401ZBD3"/>
<feature type="modified residue" description="4-aspartylphosphate" evidence="2">
    <location>
        <position position="48"/>
    </location>
</feature>
<organism evidence="4 5">
    <name type="scientific">Dictyobacter aurantiacus</name>
    <dbReference type="NCBI Taxonomy" id="1936993"/>
    <lineage>
        <taxon>Bacteria</taxon>
        <taxon>Bacillati</taxon>
        <taxon>Chloroflexota</taxon>
        <taxon>Ktedonobacteria</taxon>
        <taxon>Ktedonobacterales</taxon>
        <taxon>Dictyobacteraceae</taxon>
        <taxon>Dictyobacter</taxon>
    </lineage>
</organism>
<dbReference type="Proteomes" id="UP000287224">
    <property type="component" value="Unassembled WGS sequence"/>
</dbReference>
<evidence type="ECO:0000313" key="5">
    <source>
        <dbReference type="Proteomes" id="UP000287224"/>
    </source>
</evidence>
<dbReference type="Pfam" id="PF00072">
    <property type="entry name" value="Response_reg"/>
    <property type="match status" value="1"/>
</dbReference>